<dbReference type="KEGG" id="salj:SMD11_0135"/>
<dbReference type="InterPro" id="IPR007138">
    <property type="entry name" value="ABM_dom"/>
</dbReference>
<feature type="domain" description="ABM" evidence="1">
    <location>
        <begin position="112"/>
        <end position="153"/>
    </location>
</feature>
<evidence type="ECO:0000259" key="1">
    <source>
        <dbReference type="Pfam" id="PF03992"/>
    </source>
</evidence>
<sequence>MSEWLTGTAERSRLAADVVVDGWEAARRPSGRLAQHVFLSAGGAGLLFYAQWASDGDHLAWAGAHRAGAVSRVDTVVPGIRRSGLVRTRLMRSVVHDAEGPVGLFVVSAMAVDEVEAAVVPVPGLLGAHVHLASEGERVRVVTEWADAASYEAVITGGVGCQRYTLYRAFEDDRR</sequence>
<dbReference type="EMBL" id="CP021744">
    <property type="protein sequence ID" value="ARZ65801.1"/>
    <property type="molecule type" value="Genomic_DNA"/>
</dbReference>
<dbReference type="SUPFAM" id="SSF54909">
    <property type="entry name" value="Dimeric alpha+beta barrel"/>
    <property type="match status" value="1"/>
</dbReference>
<evidence type="ECO:0000313" key="3">
    <source>
        <dbReference type="Proteomes" id="UP000195755"/>
    </source>
</evidence>
<protein>
    <recommendedName>
        <fullName evidence="1">ABM domain-containing protein</fullName>
    </recommendedName>
</protein>
<dbReference type="AlphaFoldDB" id="A0A1Z2KV26"/>
<dbReference type="Pfam" id="PF03992">
    <property type="entry name" value="ABM"/>
    <property type="match status" value="1"/>
</dbReference>
<dbReference type="Gene3D" id="3.30.70.100">
    <property type="match status" value="2"/>
</dbReference>
<proteinExistence type="predicted"/>
<dbReference type="Proteomes" id="UP000195755">
    <property type="component" value="Chromosome"/>
</dbReference>
<dbReference type="InterPro" id="IPR011008">
    <property type="entry name" value="Dimeric_a/b-barrel"/>
</dbReference>
<evidence type="ECO:0000313" key="2">
    <source>
        <dbReference type="EMBL" id="ARZ65801.1"/>
    </source>
</evidence>
<gene>
    <name evidence="2" type="ORF">SMD11_0135</name>
</gene>
<organism evidence="2 3">
    <name type="scientific">Streptomyces albireticuli</name>
    <dbReference type="NCBI Taxonomy" id="1940"/>
    <lineage>
        <taxon>Bacteria</taxon>
        <taxon>Bacillati</taxon>
        <taxon>Actinomycetota</taxon>
        <taxon>Actinomycetes</taxon>
        <taxon>Kitasatosporales</taxon>
        <taxon>Streptomycetaceae</taxon>
        <taxon>Streptomyces</taxon>
    </lineage>
</organism>
<reference evidence="2 3" key="1">
    <citation type="submission" date="2017-06" db="EMBL/GenBank/DDBJ databases">
        <title>Streptomyces albireticuli Genome sequencing and assembly.</title>
        <authorList>
            <person name="Wang Y."/>
            <person name="Du B."/>
            <person name="Ding Y."/>
            <person name="Liu H."/>
            <person name="Hou Q."/>
            <person name="Liu K."/>
            <person name="Yao L."/>
            <person name="Wang C."/>
        </authorList>
    </citation>
    <scope>NUCLEOTIDE SEQUENCE [LARGE SCALE GENOMIC DNA]</scope>
    <source>
        <strain evidence="2 3">MDJK11</strain>
    </source>
</reference>
<accession>A0A1Z2KV26</accession>
<name>A0A1Z2KV26_9ACTN</name>